<name>A0A5Q0M515_VARPD</name>
<dbReference type="InterPro" id="IPR036397">
    <property type="entry name" value="RNaseH_sf"/>
</dbReference>
<dbReference type="InterPro" id="IPR012337">
    <property type="entry name" value="RNaseH-like_sf"/>
</dbReference>
<reference evidence="1 2" key="1">
    <citation type="submission" date="2019-10" db="EMBL/GenBank/DDBJ databases">
        <title>Complete genome sequence of Variovorax paradoxus 5C-2.</title>
        <authorList>
            <person name="Gogoleva N.E."/>
            <person name="Balkin A.S."/>
        </authorList>
    </citation>
    <scope>NUCLEOTIDE SEQUENCE [LARGE SCALE GENOMIC DNA]</scope>
    <source>
        <strain evidence="1 2">5C-2</strain>
    </source>
</reference>
<evidence type="ECO:0000313" key="1">
    <source>
        <dbReference type="EMBL" id="QFZ84536.1"/>
    </source>
</evidence>
<evidence type="ECO:0008006" key="3">
    <source>
        <dbReference type="Google" id="ProtNLM"/>
    </source>
</evidence>
<dbReference type="SUPFAM" id="SSF53098">
    <property type="entry name" value="Ribonuclease H-like"/>
    <property type="match status" value="1"/>
</dbReference>
<proteinExistence type="predicted"/>
<gene>
    <name evidence="1" type="ORF">GFK26_18070</name>
</gene>
<dbReference type="EMBL" id="CP045644">
    <property type="protein sequence ID" value="QFZ84536.1"/>
    <property type="molecule type" value="Genomic_DNA"/>
</dbReference>
<accession>A0A5Q0M515</accession>
<dbReference type="GO" id="GO:0003676">
    <property type="term" value="F:nucleic acid binding"/>
    <property type="evidence" value="ECO:0007669"/>
    <property type="project" value="InterPro"/>
</dbReference>
<protein>
    <recommendedName>
        <fullName evidence="3">Holliday junction nuclease RuvC</fullName>
    </recommendedName>
</protein>
<dbReference type="AlphaFoldDB" id="A0A5Q0M515"/>
<dbReference type="Proteomes" id="UP000326780">
    <property type="component" value="Chromosome"/>
</dbReference>
<organism evidence="1 2">
    <name type="scientific">Variovorax paradoxus</name>
    <dbReference type="NCBI Taxonomy" id="34073"/>
    <lineage>
        <taxon>Bacteria</taxon>
        <taxon>Pseudomonadati</taxon>
        <taxon>Pseudomonadota</taxon>
        <taxon>Betaproteobacteria</taxon>
        <taxon>Burkholderiales</taxon>
        <taxon>Comamonadaceae</taxon>
        <taxon>Variovorax</taxon>
    </lineage>
</organism>
<evidence type="ECO:0000313" key="2">
    <source>
        <dbReference type="Proteomes" id="UP000326780"/>
    </source>
</evidence>
<dbReference type="RefSeq" id="WP_153283155.1">
    <property type="nucleotide sequence ID" value="NZ_CP045644.1"/>
</dbReference>
<dbReference type="Gene3D" id="3.30.420.10">
    <property type="entry name" value="Ribonuclease H-like superfamily/Ribonuclease H"/>
    <property type="match status" value="1"/>
</dbReference>
<sequence>MTVLRIMGIDPSLRNTGMCLGHVDITTGEIDWRGIAMVQTKPADKAKVQRQNSADLVSARELHRGVHKQFAEWRPNIITGEVPSGAQDARAALSFGMSIMLLASVPVPIIEVTPREVKIATGKKNATKAEIIEWAHQLAPHLPWLRATGKFRKPDKFDAAGNLISKGYELPAGRLMDDNEHMADSMASVAACVQTTQFMQMMAIYSAKAA</sequence>